<reference evidence="16 17" key="1">
    <citation type="submission" date="2020-10" db="EMBL/GenBank/DDBJ databases">
        <title>The Coptis chinensis genome and diversification of protoberbering-type alkaloids.</title>
        <authorList>
            <person name="Wang B."/>
            <person name="Shu S."/>
            <person name="Song C."/>
            <person name="Liu Y."/>
        </authorList>
    </citation>
    <scope>NUCLEOTIDE SEQUENCE [LARGE SCALE GENOMIC DNA]</scope>
    <source>
        <strain evidence="16">HL-2020</strain>
        <tissue evidence="16">Leaf</tissue>
    </source>
</reference>
<evidence type="ECO:0000259" key="15">
    <source>
        <dbReference type="PROSITE" id="PS50816"/>
    </source>
</evidence>
<evidence type="ECO:0000256" key="12">
    <source>
        <dbReference type="PROSITE-ProRule" id="PRU10141"/>
    </source>
</evidence>
<comment type="function">
    <text evidence="11">CIPK serine-threonine protein kinases interact with CBL proteins. Binding of a CBL protein to the regulatory NAF domain of CIPK protein lead to the activation of the kinase in a calcium-dependent manner.</text>
</comment>
<dbReference type="OrthoDB" id="193931at2759"/>
<name>A0A835LTT1_9MAGN</name>
<dbReference type="Gene3D" id="1.10.510.10">
    <property type="entry name" value="Transferase(Phosphotransferase) domain 1"/>
    <property type="match status" value="1"/>
</dbReference>
<gene>
    <name evidence="16" type="ORF">IFM89_008893</name>
</gene>
<dbReference type="EC" id="2.7.11.1" evidence="2"/>
<evidence type="ECO:0000256" key="11">
    <source>
        <dbReference type="ARBA" id="ARBA00058225"/>
    </source>
</evidence>
<comment type="caution">
    <text evidence="16">The sequence shown here is derived from an EMBL/GenBank/DDBJ whole genome shotgun (WGS) entry which is preliminary data.</text>
</comment>
<protein>
    <recommendedName>
        <fullName evidence="2">non-specific serine/threonine protein kinase</fullName>
        <ecNumber evidence="2">2.7.11.1</ecNumber>
    </recommendedName>
</protein>
<evidence type="ECO:0000256" key="4">
    <source>
        <dbReference type="ARBA" id="ARBA00022679"/>
    </source>
</evidence>
<keyword evidence="7 12" id="KW-0067">ATP-binding</keyword>
<keyword evidence="5 12" id="KW-0547">Nucleotide-binding</keyword>
<dbReference type="InterPro" id="IPR008271">
    <property type="entry name" value="Ser/Thr_kinase_AS"/>
</dbReference>
<evidence type="ECO:0000256" key="8">
    <source>
        <dbReference type="ARBA" id="ARBA00023211"/>
    </source>
</evidence>
<keyword evidence="8" id="KW-0464">Manganese</keyword>
<dbReference type="FunFam" id="3.30.200.20:FF:000042">
    <property type="entry name" value="Aurora kinase A"/>
    <property type="match status" value="1"/>
</dbReference>
<evidence type="ECO:0000256" key="6">
    <source>
        <dbReference type="ARBA" id="ARBA00022777"/>
    </source>
</evidence>
<dbReference type="InterPro" id="IPR018451">
    <property type="entry name" value="NAF/FISL_domain"/>
</dbReference>
<dbReference type="PANTHER" id="PTHR43895:SF33">
    <property type="entry name" value="PROTEIN KINASE DOMAIN-CONTAINING PROTEIN"/>
    <property type="match status" value="1"/>
</dbReference>
<dbReference type="PROSITE" id="PS00107">
    <property type="entry name" value="PROTEIN_KINASE_ATP"/>
    <property type="match status" value="1"/>
</dbReference>
<dbReference type="FunFam" id="3.30.310.80:FF:000005">
    <property type="entry name" value="Non-specific serine/threonine protein kinase"/>
    <property type="match status" value="1"/>
</dbReference>
<evidence type="ECO:0000256" key="1">
    <source>
        <dbReference type="ARBA" id="ARBA00006234"/>
    </source>
</evidence>
<dbReference type="Pfam" id="PF03822">
    <property type="entry name" value="NAF"/>
    <property type="match status" value="1"/>
</dbReference>
<dbReference type="AlphaFoldDB" id="A0A835LTT1"/>
<keyword evidence="6" id="KW-0418">Kinase</keyword>
<dbReference type="InterPro" id="IPR000719">
    <property type="entry name" value="Prot_kinase_dom"/>
</dbReference>
<dbReference type="EMBL" id="JADFTS010000005">
    <property type="protein sequence ID" value="KAF9604627.1"/>
    <property type="molecule type" value="Genomic_DNA"/>
</dbReference>
<dbReference type="SMART" id="SM00220">
    <property type="entry name" value="S_TKc"/>
    <property type="match status" value="1"/>
</dbReference>
<evidence type="ECO:0000259" key="14">
    <source>
        <dbReference type="PROSITE" id="PS50011"/>
    </source>
</evidence>
<evidence type="ECO:0000256" key="3">
    <source>
        <dbReference type="ARBA" id="ARBA00022527"/>
    </source>
</evidence>
<dbReference type="Pfam" id="PF00069">
    <property type="entry name" value="Pkinase"/>
    <property type="match status" value="1"/>
</dbReference>
<keyword evidence="3 13" id="KW-0723">Serine/threonine-protein kinase</keyword>
<accession>A0A835LTT1</accession>
<dbReference type="GO" id="GO:0004674">
    <property type="term" value="F:protein serine/threonine kinase activity"/>
    <property type="evidence" value="ECO:0007669"/>
    <property type="project" value="UniProtKB-KW"/>
</dbReference>
<dbReference type="PROSITE" id="PS00108">
    <property type="entry name" value="PROTEIN_KINASE_ST"/>
    <property type="match status" value="1"/>
</dbReference>
<dbReference type="Proteomes" id="UP000631114">
    <property type="component" value="Unassembled WGS sequence"/>
</dbReference>
<dbReference type="PROSITE" id="PS50011">
    <property type="entry name" value="PROTEIN_KINASE_DOM"/>
    <property type="match status" value="1"/>
</dbReference>
<dbReference type="GO" id="GO:0007165">
    <property type="term" value="P:signal transduction"/>
    <property type="evidence" value="ECO:0007669"/>
    <property type="project" value="InterPro"/>
</dbReference>
<dbReference type="InterPro" id="IPR004041">
    <property type="entry name" value="NAF_dom"/>
</dbReference>
<comment type="similarity">
    <text evidence="1">Belongs to the protein kinase superfamily. CAMK Ser/Thr protein kinase family. SNF1 subfamily.</text>
</comment>
<feature type="domain" description="NAF" evidence="15">
    <location>
        <begin position="306"/>
        <end position="330"/>
    </location>
</feature>
<evidence type="ECO:0000256" key="10">
    <source>
        <dbReference type="ARBA" id="ARBA00048679"/>
    </source>
</evidence>
<proteinExistence type="inferred from homology"/>
<feature type="binding site" evidence="12">
    <location>
        <position position="55"/>
    </location>
    <ligand>
        <name>ATP</name>
        <dbReference type="ChEBI" id="CHEBI:30616"/>
    </ligand>
</feature>
<comment type="catalytic activity">
    <reaction evidence="9">
        <text>L-threonyl-[protein] + ATP = O-phospho-L-threonyl-[protein] + ADP + H(+)</text>
        <dbReference type="Rhea" id="RHEA:46608"/>
        <dbReference type="Rhea" id="RHEA-COMP:11060"/>
        <dbReference type="Rhea" id="RHEA-COMP:11605"/>
        <dbReference type="ChEBI" id="CHEBI:15378"/>
        <dbReference type="ChEBI" id="CHEBI:30013"/>
        <dbReference type="ChEBI" id="CHEBI:30616"/>
        <dbReference type="ChEBI" id="CHEBI:61977"/>
        <dbReference type="ChEBI" id="CHEBI:456216"/>
        <dbReference type="EC" id="2.7.11.1"/>
    </reaction>
</comment>
<dbReference type="CDD" id="cd12195">
    <property type="entry name" value="CIPK_C"/>
    <property type="match status" value="1"/>
</dbReference>
<organism evidence="16 17">
    <name type="scientific">Coptis chinensis</name>
    <dbReference type="NCBI Taxonomy" id="261450"/>
    <lineage>
        <taxon>Eukaryota</taxon>
        <taxon>Viridiplantae</taxon>
        <taxon>Streptophyta</taxon>
        <taxon>Embryophyta</taxon>
        <taxon>Tracheophyta</taxon>
        <taxon>Spermatophyta</taxon>
        <taxon>Magnoliopsida</taxon>
        <taxon>Ranunculales</taxon>
        <taxon>Ranunculaceae</taxon>
        <taxon>Coptidoideae</taxon>
        <taxon>Coptis</taxon>
    </lineage>
</organism>
<keyword evidence="17" id="KW-1185">Reference proteome</keyword>
<keyword evidence="4" id="KW-0808">Transferase</keyword>
<evidence type="ECO:0000256" key="9">
    <source>
        <dbReference type="ARBA" id="ARBA00047899"/>
    </source>
</evidence>
<feature type="domain" description="Protein kinase" evidence="14">
    <location>
        <begin position="26"/>
        <end position="280"/>
    </location>
</feature>
<dbReference type="InterPro" id="IPR017441">
    <property type="entry name" value="Protein_kinase_ATP_BS"/>
</dbReference>
<dbReference type="Gene3D" id="3.30.200.20">
    <property type="entry name" value="Phosphorylase Kinase, domain 1"/>
    <property type="match status" value="1"/>
</dbReference>
<comment type="catalytic activity">
    <reaction evidence="10">
        <text>L-seryl-[protein] + ATP = O-phospho-L-seryl-[protein] + ADP + H(+)</text>
        <dbReference type="Rhea" id="RHEA:17989"/>
        <dbReference type="Rhea" id="RHEA-COMP:9863"/>
        <dbReference type="Rhea" id="RHEA-COMP:11604"/>
        <dbReference type="ChEBI" id="CHEBI:15378"/>
        <dbReference type="ChEBI" id="CHEBI:29999"/>
        <dbReference type="ChEBI" id="CHEBI:30616"/>
        <dbReference type="ChEBI" id="CHEBI:83421"/>
        <dbReference type="ChEBI" id="CHEBI:456216"/>
        <dbReference type="EC" id="2.7.11.1"/>
    </reaction>
</comment>
<evidence type="ECO:0000313" key="16">
    <source>
        <dbReference type="EMBL" id="KAF9604627.1"/>
    </source>
</evidence>
<evidence type="ECO:0000256" key="2">
    <source>
        <dbReference type="ARBA" id="ARBA00012513"/>
    </source>
</evidence>
<evidence type="ECO:0000256" key="5">
    <source>
        <dbReference type="ARBA" id="ARBA00022741"/>
    </source>
</evidence>
<dbReference type="PROSITE" id="PS50816">
    <property type="entry name" value="NAF"/>
    <property type="match status" value="1"/>
</dbReference>
<dbReference type="SUPFAM" id="SSF56112">
    <property type="entry name" value="Protein kinase-like (PK-like)"/>
    <property type="match status" value="1"/>
</dbReference>
<dbReference type="Gene3D" id="3.30.310.80">
    <property type="entry name" value="Kinase associated domain 1, KA1"/>
    <property type="match status" value="1"/>
</dbReference>
<evidence type="ECO:0000256" key="13">
    <source>
        <dbReference type="RuleBase" id="RU000304"/>
    </source>
</evidence>
<evidence type="ECO:0000256" key="7">
    <source>
        <dbReference type="ARBA" id="ARBA00022840"/>
    </source>
</evidence>
<dbReference type="InterPro" id="IPR011009">
    <property type="entry name" value="Kinase-like_dom_sf"/>
</dbReference>
<evidence type="ECO:0000313" key="17">
    <source>
        <dbReference type="Proteomes" id="UP000631114"/>
    </source>
</evidence>
<dbReference type="PANTHER" id="PTHR43895">
    <property type="entry name" value="CALCIUM/CALMODULIN-DEPENDENT PROTEIN KINASE KINASE-RELATED"/>
    <property type="match status" value="1"/>
</dbReference>
<dbReference type="FunFam" id="1.10.510.10:FF:000571">
    <property type="entry name" value="Maternal embryonic leucine zipper kinase"/>
    <property type="match status" value="1"/>
</dbReference>
<sequence>MQPKPKPMKMVEPTSPKTSDVLLGKYKLGRLLGRGSFAKVYSAQSLTDNSSVAIKIIDKASLVNTTMENQLVREVAVMHRLQHPNIVRIHEVMATKTRIYLVMEYVKGGDLFSKIVRRGRLTEPMAKRYFQQLVWTLHYCHVNGVVHRDIKPQNLLLDHEGNLKVSDFGLAALQEPMINGLLQTACGTPAYTAPEVVGRKGYAGAKADAWSCGIILFAFLAGFIPFDDSNLVVMYHKIHRREFEFPPWFSRPVRRIISRLLDPNPASRMCIEELMESVWLKKSLSETNLCDLDTTLSKDEKVDKISKSQSMNAFDIISMSSGLDLSALFERGQKKEKRFTSTSSYEKILERVEEAGGKLGYNVQKREGGAIGLIKGRLTILVHVTEVAESLFLVDLRTGDGEDVEAEELYWGDLKDGFGDIVSWHNEGT</sequence>
<dbReference type="GO" id="GO:0005524">
    <property type="term" value="F:ATP binding"/>
    <property type="evidence" value="ECO:0007669"/>
    <property type="project" value="UniProtKB-UniRule"/>
</dbReference>